<sequence length="151" mass="17767">MQNLENIHVNPHNAEVQKQLNENPFLFSSFSVGRSSLFEEIDKTHLEVPFNRNHKLVVKIVAKVKDEHKLFDEMRRRILSFKNHKYLSIWSIFKFLQNYKSLTWSVEMPIDFYINGTAILVCLKFLIIYPCCFGVCTQLASEPIFLTRPSN</sequence>
<name>A0ABM3KFX7_CUCME</name>
<evidence type="ECO:0000313" key="1">
    <source>
        <dbReference type="Proteomes" id="UP001652600"/>
    </source>
</evidence>
<protein>
    <submittedName>
        <fullName evidence="2">Uncharacterized protein LOC127145948</fullName>
    </submittedName>
</protein>
<proteinExistence type="predicted"/>
<dbReference type="RefSeq" id="XP_050936689.1">
    <property type="nucleotide sequence ID" value="XM_051080732.1"/>
</dbReference>
<keyword evidence="1" id="KW-1185">Reference proteome</keyword>
<evidence type="ECO:0000313" key="2">
    <source>
        <dbReference type="RefSeq" id="XP_050936689.1"/>
    </source>
</evidence>
<accession>A0ABM3KFX7</accession>
<dbReference type="Proteomes" id="UP001652600">
    <property type="component" value="Unplaced"/>
</dbReference>
<gene>
    <name evidence="2" type="primary">LOC127145948</name>
</gene>
<organism evidence="1 2">
    <name type="scientific">Cucumis melo</name>
    <name type="common">Muskmelon</name>
    <dbReference type="NCBI Taxonomy" id="3656"/>
    <lineage>
        <taxon>Eukaryota</taxon>
        <taxon>Viridiplantae</taxon>
        <taxon>Streptophyta</taxon>
        <taxon>Embryophyta</taxon>
        <taxon>Tracheophyta</taxon>
        <taxon>Spermatophyta</taxon>
        <taxon>Magnoliopsida</taxon>
        <taxon>eudicotyledons</taxon>
        <taxon>Gunneridae</taxon>
        <taxon>Pentapetalae</taxon>
        <taxon>rosids</taxon>
        <taxon>fabids</taxon>
        <taxon>Cucurbitales</taxon>
        <taxon>Cucurbitaceae</taxon>
        <taxon>Benincaseae</taxon>
        <taxon>Cucumis</taxon>
    </lineage>
</organism>
<reference evidence="2" key="1">
    <citation type="submission" date="2025-08" db="UniProtKB">
        <authorList>
            <consortium name="RefSeq"/>
        </authorList>
    </citation>
    <scope>IDENTIFICATION</scope>
    <source>
        <tissue evidence="2">Stem</tissue>
    </source>
</reference>
<dbReference type="GeneID" id="127145948"/>